<comment type="subunit">
    <text evidence="7">Homotrimer.</text>
</comment>
<dbReference type="Pfam" id="PF25087">
    <property type="entry name" value="GMPPB_C"/>
    <property type="match status" value="1"/>
</dbReference>
<dbReference type="GO" id="GO:0016020">
    <property type="term" value="C:membrane"/>
    <property type="evidence" value="ECO:0007669"/>
    <property type="project" value="GOC"/>
</dbReference>
<evidence type="ECO:0000256" key="7">
    <source>
        <dbReference type="HAMAP-Rule" id="MF_00523"/>
    </source>
</evidence>
<evidence type="ECO:0000256" key="3">
    <source>
        <dbReference type="ARBA" id="ARBA00022679"/>
    </source>
</evidence>
<keyword evidence="2 7" id="KW-0441">Lipid A biosynthesis</keyword>
<dbReference type="GO" id="GO:0103118">
    <property type="term" value="F:UDP-3-O-[(3R)-3-hydroxyacyl]-glucosamine N-acyltransferase activity"/>
    <property type="evidence" value="ECO:0007669"/>
    <property type="project" value="UniProtKB-EC"/>
</dbReference>
<dbReference type="InterPro" id="IPR007691">
    <property type="entry name" value="LpxD"/>
</dbReference>
<dbReference type="GO" id="GO:0016410">
    <property type="term" value="F:N-acyltransferase activity"/>
    <property type="evidence" value="ECO:0007669"/>
    <property type="project" value="InterPro"/>
</dbReference>
<evidence type="ECO:0000313" key="10">
    <source>
        <dbReference type="EMBL" id="TQV79127.1"/>
    </source>
</evidence>
<evidence type="ECO:0000313" key="11">
    <source>
        <dbReference type="Proteomes" id="UP000315252"/>
    </source>
</evidence>
<keyword evidence="11" id="KW-1185">Reference proteome</keyword>
<dbReference type="Proteomes" id="UP000315252">
    <property type="component" value="Unassembled WGS sequence"/>
</dbReference>
<reference evidence="10 11" key="1">
    <citation type="submission" date="2019-06" db="EMBL/GenBank/DDBJ databases">
        <title>Whole genome sequence for Rhodospirillaceae sp. R148.</title>
        <authorList>
            <person name="Wang G."/>
        </authorList>
    </citation>
    <scope>NUCLEOTIDE SEQUENCE [LARGE SCALE GENOMIC DNA]</scope>
    <source>
        <strain evidence="10 11">R148</strain>
    </source>
</reference>
<proteinExistence type="inferred from homology"/>
<dbReference type="InterPro" id="IPR020573">
    <property type="entry name" value="UDP_GlcNAc_AcTrfase_non-rep"/>
</dbReference>
<dbReference type="GO" id="GO:0009245">
    <property type="term" value="P:lipid A biosynthetic process"/>
    <property type="evidence" value="ECO:0007669"/>
    <property type="project" value="UniProtKB-UniRule"/>
</dbReference>
<name>A0A545TPH8_9PROT</name>
<keyword evidence="4 7" id="KW-0677">Repeat</keyword>
<dbReference type="AlphaFoldDB" id="A0A545TPH8"/>
<dbReference type="PANTHER" id="PTHR43378">
    <property type="entry name" value="UDP-3-O-ACYLGLUCOSAMINE N-ACYLTRANSFERASE"/>
    <property type="match status" value="1"/>
</dbReference>
<comment type="pathway">
    <text evidence="7">Bacterial outer membrane biogenesis; LPS lipid A biosynthesis.</text>
</comment>
<dbReference type="SUPFAM" id="SSF51161">
    <property type="entry name" value="Trimeric LpxA-like enzymes"/>
    <property type="match status" value="1"/>
</dbReference>
<organism evidence="10 11">
    <name type="scientific">Denitrobaculum tricleocarpae</name>
    <dbReference type="NCBI Taxonomy" id="2591009"/>
    <lineage>
        <taxon>Bacteria</taxon>
        <taxon>Pseudomonadati</taxon>
        <taxon>Pseudomonadota</taxon>
        <taxon>Alphaproteobacteria</taxon>
        <taxon>Rhodospirillales</taxon>
        <taxon>Rhodospirillaceae</taxon>
        <taxon>Denitrobaculum</taxon>
    </lineage>
</organism>
<dbReference type="RefSeq" id="WP_142897351.1">
    <property type="nucleotide sequence ID" value="NZ_ML660056.1"/>
</dbReference>
<dbReference type="Gene3D" id="2.160.10.10">
    <property type="entry name" value="Hexapeptide repeat proteins"/>
    <property type="match status" value="1"/>
</dbReference>
<dbReference type="UniPathway" id="UPA00973"/>
<evidence type="ECO:0000256" key="6">
    <source>
        <dbReference type="ARBA" id="ARBA00023315"/>
    </source>
</evidence>
<dbReference type="NCBIfam" id="NF002060">
    <property type="entry name" value="PRK00892.1"/>
    <property type="match status" value="1"/>
</dbReference>
<dbReference type="CDD" id="cd03352">
    <property type="entry name" value="LbH_LpxD"/>
    <property type="match status" value="1"/>
</dbReference>
<sequence>MADPRFFTVAGPFTLEELANIASAEISGTADPKTVFTDVAPLDTAGAHDVTFLNNRSYVGQFEKTAAGACIVDPRFASKAPEGLALLLTDKPHRAYARVAQAFYPQAEAVARIHPSAVVDASAVIGDGCEISPGVVVGPAVEIGRNCRLEANVVIEAGVVIGDNSVIGANASLSHSILGKNCKIHPGVRIGTRGFGFAMEPEGYEDVPQLGRVILGDDVEIGANSTIDRGAGPDTVIGTGTKIDNLVQIGHNVKLGRQCVLVAQAGMAGSSELEDFVVIAAGSGVNGHTKVGKGAQVAGKSAVMRDVPAGDTVGGIPAIPLKDYFRLVTMWQRQLKEKRPKREGQ</sequence>
<protein>
    <recommendedName>
        <fullName evidence="7">UDP-3-O-acylglucosamine N-acyltransferase</fullName>
        <ecNumber evidence="7">2.3.1.191</ecNumber>
    </recommendedName>
</protein>
<keyword evidence="5 7" id="KW-0443">Lipid metabolism</keyword>
<dbReference type="OrthoDB" id="9784739at2"/>
<comment type="caution">
    <text evidence="10">The sequence shown here is derived from an EMBL/GenBank/DDBJ whole genome shotgun (WGS) entry which is preliminary data.</text>
</comment>
<accession>A0A545TPH8</accession>
<evidence type="ECO:0000259" key="9">
    <source>
        <dbReference type="Pfam" id="PF25087"/>
    </source>
</evidence>
<dbReference type="InterPro" id="IPR011004">
    <property type="entry name" value="Trimer_LpxA-like_sf"/>
</dbReference>
<keyword evidence="3 7" id="KW-0808">Transferase</keyword>
<evidence type="ECO:0000256" key="2">
    <source>
        <dbReference type="ARBA" id="ARBA00022556"/>
    </source>
</evidence>
<feature type="domain" description="UDP-3-O-[3-hydroxymyristoyl] glucosamine N-acyltransferase non-repeat region" evidence="8">
    <location>
        <begin position="37"/>
        <end position="101"/>
    </location>
</feature>
<feature type="active site" description="Proton acceptor" evidence="7">
    <location>
        <position position="251"/>
    </location>
</feature>
<dbReference type="EMBL" id="VHSH01000005">
    <property type="protein sequence ID" value="TQV79127.1"/>
    <property type="molecule type" value="Genomic_DNA"/>
</dbReference>
<feature type="domain" description="Mannose-1-phosphate guanyltransferase C-terminal" evidence="9">
    <location>
        <begin position="115"/>
        <end position="228"/>
    </location>
</feature>
<comment type="similarity">
    <text evidence="7">Belongs to the transferase hexapeptide repeat family. LpxD subfamily.</text>
</comment>
<dbReference type="HAMAP" id="MF_00523">
    <property type="entry name" value="LpxD"/>
    <property type="match status" value="1"/>
</dbReference>
<keyword evidence="1 7" id="KW-0444">Lipid biosynthesis</keyword>
<dbReference type="EC" id="2.3.1.191" evidence="7"/>
<evidence type="ECO:0000259" key="8">
    <source>
        <dbReference type="Pfam" id="PF04613"/>
    </source>
</evidence>
<dbReference type="InterPro" id="IPR056729">
    <property type="entry name" value="GMPPB_C"/>
</dbReference>
<evidence type="ECO:0000256" key="5">
    <source>
        <dbReference type="ARBA" id="ARBA00023098"/>
    </source>
</evidence>
<keyword evidence="6 7" id="KW-0012">Acyltransferase</keyword>
<dbReference type="Pfam" id="PF04613">
    <property type="entry name" value="LpxD"/>
    <property type="match status" value="1"/>
</dbReference>
<evidence type="ECO:0000256" key="1">
    <source>
        <dbReference type="ARBA" id="ARBA00022516"/>
    </source>
</evidence>
<dbReference type="NCBIfam" id="TIGR01853">
    <property type="entry name" value="lipid_A_lpxD"/>
    <property type="match status" value="1"/>
</dbReference>
<dbReference type="Gene3D" id="3.40.1390.10">
    <property type="entry name" value="MurE/MurF, N-terminal domain"/>
    <property type="match status" value="1"/>
</dbReference>
<comment type="function">
    <text evidence="7">Catalyzes the N-acylation of UDP-3-O-acylglucosamine using 3-hydroxyacyl-ACP as the acyl donor. Is involved in the biosynthesis of lipid A, a phosphorylated glycolipid that anchors the lipopolysaccharide to the outer membrane of the cell.</text>
</comment>
<evidence type="ECO:0000256" key="4">
    <source>
        <dbReference type="ARBA" id="ARBA00022737"/>
    </source>
</evidence>
<gene>
    <name evidence="7 10" type="primary">lpxD</name>
    <name evidence="10" type="ORF">FKG95_15790</name>
</gene>
<dbReference type="PANTHER" id="PTHR43378:SF2">
    <property type="entry name" value="UDP-3-O-ACYLGLUCOSAMINE N-ACYLTRANSFERASE 1, MITOCHONDRIAL-RELATED"/>
    <property type="match status" value="1"/>
</dbReference>
<comment type="catalytic activity">
    <reaction evidence="7">
        <text>a UDP-3-O-[(3R)-3-hydroxyacyl]-alpha-D-glucosamine + a (3R)-hydroxyacyl-[ACP] = a UDP-2-N,3-O-bis[(3R)-3-hydroxyacyl]-alpha-D-glucosamine + holo-[ACP] + H(+)</text>
        <dbReference type="Rhea" id="RHEA:53836"/>
        <dbReference type="Rhea" id="RHEA-COMP:9685"/>
        <dbReference type="Rhea" id="RHEA-COMP:9945"/>
        <dbReference type="ChEBI" id="CHEBI:15378"/>
        <dbReference type="ChEBI" id="CHEBI:64479"/>
        <dbReference type="ChEBI" id="CHEBI:78827"/>
        <dbReference type="ChEBI" id="CHEBI:137740"/>
        <dbReference type="ChEBI" id="CHEBI:137748"/>
        <dbReference type="EC" id="2.3.1.191"/>
    </reaction>
</comment>